<accession>A0A1I6ZYM0</accession>
<reference evidence="2 3" key="1">
    <citation type="submission" date="2016-10" db="EMBL/GenBank/DDBJ databases">
        <authorList>
            <person name="de Groot N.N."/>
        </authorList>
    </citation>
    <scope>NUCLEOTIDE SEQUENCE [LARGE SCALE GENOMIC DNA]</scope>
    <source>
        <strain evidence="2 3">CGMCC 1.7005</strain>
    </source>
</reference>
<dbReference type="Proteomes" id="UP000236454">
    <property type="component" value="Unassembled WGS sequence"/>
</dbReference>
<dbReference type="OrthoDB" id="1023020at2"/>
<organism evidence="2 3">
    <name type="scientific">Lishizhenia tianjinensis</name>
    <dbReference type="NCBI Taxonomy" id="477690"/>
    <lineage>
        <taxon>Bacteria</taxon>
        <taxon>Pseudomonadati</taxon>
        <taxon>Bacteroidota</taxon>
        <taxon>Flavobacteriia</taxon>
        <taxon>Flavobacteriales</taxon>
        <taxon>Crocinitomicaceae</taxon>
        <taxon>Lishizhenia</taxon>
    </lineage>
</organism>
<evidence type="ECO:0000313" key="3">
    <source>
        <dbReference type="Proteomes" id="UP000236454"/>
    </source>
</evidence>
<feature type="domain" description="ISXO2-like transposase" evidence="1">
    <location>
        <begin position="186"/>
        <end position="252"/>
    </location>
</feature>
<sequence length="268" mass="31851">MDLTEFIRNFGTEKKCIHFLKKQRERQGVTCPHCQRNVTNWKPRHRYWRYSCGRKISLKSGTLMESSKLPFALWFKAIYLMTDVKKSYSILELSRLLGVKRYRTVWYLSMKLRMAMGNNLLAKEYFLYFTLISKDKSAYCGLKAIQNYSITAISRGGSHKTDEINLIAPIRLLKKVSAEEKRLSAKGYRCLKLFNTHKKIELKKSYYPVKTHEKNWLNYLMANENRILNGTHHGVSYLHLQKYMFEYSFNYNLRFCNKFKILVESILT</sequence>
<dbReference type="EMBL" id="FPAS01000002">
    <property type="protein sequence ID" value="SFT67749.1"/>
    <property type="molecule type" value="Genomic_DNA"/>
</dbReference>
<dbReference type="InterPro" id="IPR024445">
    <property type="entry name" value="Tnp_ISXO2-like"/>
</dbReference>
<dbReference type="AlphaFoldDB" id="A0A1I6ZYM0"/>
<evidence type="ECO:0000259" key="1">
    <source>
        <dbReference type="Pfam" id="PF12762"/>
    </source>
</evidence>
<dbReference type="Pfam" id="PF12762">
    <property type="entry name" value="DDE_Tnp_IS1595"/>
    <property type="match status" value="1"/>
</dbReference>
<evidence type="ECO:0000313" key="2">
    <source>
        <dbReference type="EMBL" id="SFT67749.1"/>
    </source>
</evidence>
<keyword evidence="3" id="KW-1185">Reference proteome</keyword>
<gene>
    <name evidence="2" type="ORF">SAMN05216474_1732</name>
</gene>
<name>A0A1I6ZYM0_9FLAO</name>
<proteinExistence type="predicted"/>
<protein>
    <submittedName>
        <fullName evidence="2">ISXO2-like transposase domain-containing protein</fullName>
    </submittedName>
</protein>
<dbReference type="STRING" id="477690.SAMN05216474_1732"/>